<organism evidence="3 4">
    <name type="scientific">Parablautia intestinalis</name>
    <dbReference type="NCBI Taxonomy" id="2320100"/>
    <lineage>
        <taxon>Bacteria</taxon>
        <taxon>Bacillati</taxon>
        <taxon>Bacillota</taxon>
        <taxon>Clostridia</taxon>
        <taxon>Lachnospirales</taxon>
        <taxon>Lachnospiraceae</taxon>
        <taxon>Parablautia</taxon>
    </lineage>
</organism>
<keyword evidence="1" id="KW-0812">Transmembrane</keyword>
<keyword evidence="3" id="KW-0547">Nucleotide-binding</keyword>
<dbReference type="PANTHER" id="PTHR40448:SF1">
    <property type="entry name" value="TWO-COMPONENT SENSOR HISTIDINE KINASE"/>
    <property type="match status" value="1"/>
</dbReference>
<sequence>METQVLACIIDIFFIGTQHILFKQFLGKKYKNKLYLTAGWSICFMLWQAGGNLSEGHKLLYYLYAWCIDLTALCTLYRGHTKTKIGLMNCIVLLRAAAEGTAALLFTLPVWPAKERYFVQSIQPGIRSIISQLFFFLFVKIVLAIFIKQIQMKSADWFELFLVPAGSIAICYAVCHVIRRNNGKDPGGTEFLQVMATVLTVMNLQAYYEHRRLKIFELKDMKNELMRQQMESLRLQYEGFEKQWERLCVLRHNMANHYALEMEYLEKGQYNMLLEYCGERLGEIKKPAHIVNTGNIGIDSILNYKLEAAGKYQIKAEYEIELRKEVTVSDIDLNILIGNLFDNAVEAVKKLDADKRKLYIAIKADDTTFFLEINNPYAGQRVKDCKGNFPTRKKDKAFHGLGLKEVKRMVKKYHGKMAIDTGSGEFSVKVFIYMQAKGTAAS</sequence>
<keyword evidence="1" id="KW-0472">Membrane</keyword>
<protein>
    <submittedName>
        <fullName evidence="3">ATP-binding protein</fullName>
    </submittedName>
</protein>
<evidence type="ECO:0000256" key="1">
    <source>
        <dbReference type="SAM" id="Phobius"/>
    </source>
</evidence>
<comment type="caution">
    <text evidence="3">The sequence shown here is derived from an EMBL/GenBank/DDBJ whole genome shotgun (WGS) entry which is preliminary data.</text>
</comment>
<name>A0A3A9AG43_9FIRM</name>
<dbReference type="Pfam" id="PF14501">
    <property type="entry name" value="HATPase_c_5"/>
    <property type="match status" value="1"/>
</dbReference>
<proteinExistence type="predicted"/>
<evidence type="ECO:0000313" key="3">
    <source>
        <dbReference type="EMBL" id="RKI90339.1"/>
    </source>
</evidence>
<dbReference type="GO" id="GO:0042802">
    <property type="term" value="F:identical protein binding"/>
    <property type="evidence" value="ECO:0007669"/>
    <property type="project" value="TreeGrafter"/>
</dbReference>
<feature type="transmembrane region" description="Helical" evidence="1">
    <location>
        <begin position="90"/>
        <end position="109"/>
    </location>
</feature>
<feature type="transmembrane region" description="Helical" evidence="1">
    <location>
        <begin position="159"/>
        <end position="179"/>
    </location>
</feature>
<feature type="transmembrane region" description="Helical" evidence="1">
    <location>
        <begin position="129"/>
        <end position="147"/>
    </location>
</feature>
<feature type="domain" description="Sensor histidine kinase NatK-like C-terminal" evidence="2">
    <location>
        <begin position="331"/>
        <end position="432"/>
    </location>
</feature>
<dbReference type="InterPro" id="IPR032834">
    <property type="entry name" value="NatK-like_C"/>
</dbReference>
<reference evidence="3 4" key="1">
    <citation type="submission" date="2018-09" db="EMBL/GenBank/DDBJ databases">
        <title>Murine metabolic-syndrome-specific gut microbial biobank.</title>
        <authorList>
            <person name="Liu C."/>
        </authorList>
    </citation>
    <scope>NUCLEOTIDE SEQUENCE [LARGE SCALE GENOMIC DNA]</scope>
    <source>
        <strain evidence="3 4">0.1xD8-82</strain>
    </source>
</reference>
<feature type="transmembrane region" description="Helical" evidence="1">
    <location>
        <begin position="6"/>
        <end position="22"/>
    </location>
</feature>
<gene>
    <name evidence="3" type="ORF">D7V94_14590</name>
</gene>
<keyword evidence="1" id="KW-1133">Transmembrane helix</keyword>
<feature type="transmembrane region" description="Helical" evidence="1">
    <location>
        <begin position="34"/>
        <end position="53"/>
    </location>
</feature>
<keyword evidence="3" id="KW-0067">ATP-binding</keyword>
<dbReference type="PANTHER" id="PTHR40448">
    <property type="entry name" value="TWO-COMPONENT SENSOR HISTIDINE KINASE"/>
    <property type="match status" value="1"/>
</dbReference>
<feature type="transmembrane region" description="Helical" evidence="1">
    <location>
        <begin position="59"/>
        <end position="78"/>
    </location>
</feature>
<dbReference type="SUPFAM" id="SSF55874">
    <property type="entry name" value="ATPase domain of HSP90 chaperone/DNA topoisomerase II/histidine kinase"/>
    <property type="match status" value="1"/>
</dbReference>
<dbReference type="InterPro" id="IPR036890">
    <property type="entry name" value="HATPase_C_sf"/>
</dbReference>
<dbReference type="EMBL" id="RAYQ01000015">
    <property type="protein sequence ID" value="RKI90339.1"/>
    <property type="molecule type" value="Genomic_DNA"/>
</dbReference>
<keyword evidence="4" id="KW-1185">Reference proteome</keyword>
<dbReference type="Gene3D" id="3.30.565.10">
    <property type="entry name" value="Histidine kinase-like ATPase, C-terminal domain"/>
    <property type="match status" value="1"/>
</dbReference>
<dbReference type="GO" id="GO:0005524">
    <property type="term" value="F:ATP binding"/>
    <property type="evidence" value="ECO:0007669"/>
    <property type="project" value="UniProtKB-KW"/>
</dbReference>
<accession>A0A3A9AG43</accession>
<dbReference type="AlphaFoldDB" id="A0A3A9AG43"/>
<dbReference type="OrthoDB" id="9813149at2"/>
<dbReference type="Proteomes" id="UP000280696">
    <property type="component" value="Unassembled WGS sequence"/>
</dbReference>
<evidence type="ECO:0000313" key="4">
    <source>
        <dbReference type="Proteomes" id="UP000280696"/>
    </source>
</evidence>
<dbReference type="RefSeq" id="WP_120471040.1">
    <property type="nucleotide sequence ID" value="NZ_RAYQ01000015.1"/>
</dbReference>
<dbReference type="CDD" id="cd16935">
    <property type="entry name" value="HATPase_AgrC-ComD-like"/>
    <property type="match status" value="1"/>
</dbReference>
<evidence type="ECO:0000259" key="2">
    <source>
        <dbReference type="Pfam" id="PF14501"/>
    </source>
</evidence>